<dbReference type="GO" id="GO:0006412">
    <property type="term" value="P:translation"/>
    <property type="evidence" value="ECO:0007669"/>
    <property type="project" value="InterPro"/>
</dbReference>
<dbReference type="GO" id="GO:0005762">
    <property type="term" value="C:mitochondrial large ribosomal subunit"/>
    <property type="evidence" value="ECO:0007669"/>
    <property type="project" value="TreeGrafter"/>
</dbReference>
<dbReference type="OrthoDB" id="416470at2759"/>
<dbReference type="InterPro" id="IPR036394">
    <property type="entry name" value="Ribosomal_uL22_sf"/>
</dbReference>
<evidence type="ECO:0000256" key="3">
    <source>
        <dbReference type="ARBA" id="ARBA00023274"/>
    </source>
</evidence>
<comment type="caution">
    <text evidence="5">The sequence shown here is derived from an EMBL/GenBank/DDBJ whole genome shotgun (WGS) entry which is preliminary data.</text>
</comment>
<dbReference type="PANTHER" id="PTHR13501">
    <property type="entry name" value="CHLOROPLAST 50S RIBOSOMAL PROTEIN L22-RELATED"/>
    <property type="match status" value="1"/>
</dbReference>
<name>A0A068S4N6_9FUNG</name>
<organism evidence="5 6">
    <name type="scientific">Lichtheimia corymbifera JMRC:FSU:9682</name>
    <dbReference type="NCBI Taxonomy" id="1263082"/>
    <lineage>
        <taxon>Eukaryota</taxon>
        <taxon>Fungi</taxon>
        <taxon>Fungi incertae sedis</taxon>
        <taxon>Mucoromycota</taxon>
        <taxon>Mucoromycotina</taxon>
        <taxon>Mucoromycetes</taxon>
        <taxon>Mucorales</taxon>
        <taxon>Lichtheimiaceae</taxon>
        <taxon>Lichtheimia</taxon>
    </lineage>
</organism>
<comment type="similarity">
    <text evidence="1 4">Belongs to the universal ribosomal protein uL22 family.</text>
</comment>
<protein>
    <submittedName>
        <fullName evidence="5">Candidate mitochondrial 50s ribosomal proteinl22</fullName>
    </submittedName>
</protein>
<accession>A0A068S4N6</accession>
<dbReference type="InterPro" id="IPR047867">
    <property type="entry name" value="Ribosomal_uL22_bac/org-type"/>
</dbReference>
<dbReference type="Gene3D" id="3.90.470.10">
    <property type="entry name" value="Ribosomal protein L22/L17"/>
    <property type="match status" value="1"/>
</dbReference>
<dbReference type="VEuPathDB" id="FungiDB:LCOR_07271.1"/>
<evidence type="ECO:0000313" key="5">
    <source>
        <dbReference type="EMBL" id="CDH56196.1"/>
    </source>
</evidence>
<evidence type="ECO:0000256" key="1">
    <source>
        <dbReference type="ARBA" id="ARBA00009451"/>
    </source>
</evidence>
<keyword evidence="2 4" id="KW-0689">Ribosomal protein</keyword>
<dbReference type="EMBL" id="CBTN010000035">
    <property type="protein sequence ID" value="CDH56196.1"/>
    <property type="molecule type" value="Genomic_DNA"/>
</dbReference>
<dbReference type="InterPro" id="IPR001063">
    <property type="entry name" value="Ribosomal_uL22"/>
</dbReference>
<dbReference type="Proteomes" id="UP000027586">
    <property type="component" value="Unassembled WGS sequence"/>
</dbReference>
<dbReference type="GO" id="GO:0003735">
    <property type="term" value="F:structural constituent of ribosome"/>
    <property type="evidence" value="ECO:0007669"/>
    <property type="project" value="InterPro"/>
</dbReference>
<dbReference type="Pfam" id="PF00237">
    <property type="entry name" value="Ribosomal_L22"/>
    <property type="match status" value="1"/>
</dbReference>
<gene>
    <name evidence="5" type="ORF">LCOR_07271.1</name>
</gene>
<reference evidence="5" key="1">
    <citation type="submission" date="2013-08" db="EMBL/GenBank/DDBJ databases">
        <title>Gene expansion shapes genome architecture in the human pathogen Lichtheimia corymbifera: an evolutionary genomics analysis in the ancient terrestrial Mucorales (Mucoromycotina).</title>
        <authorList>
            <person name="Schwartze V.U."/>
            <person name="Winter S."/>
            <person name="Shelest E."/>
            <person name="Marcet-Houben M."/>
            <person name="Horn F."/>
            <person name="Wehner S."/>
            <person name="Hoffmann K."/>
            <person name="Riege K."/>
            <person name="Sammeth M."/>
            <person name="Nowrousian M."/>
            <person name="Valiante V."/>
            <person name="Linde J."/>
            <person name="Jacobsen I.D."/>
            <person name="Marz M."/>
            <person name="Brakhage A.A."/>
            <person name="Gabaldon T."/>
            <person name="Bocker S."/>
            <person name="Voigt K."/>
        </authorList>
    </citation>
    <scope>NUCLEOTIDE SEQUENCE [LARGE SCALE GENOMIC DNA]</scope>
    <source>
        <strain evidence="5">FSU 9682</strain>
    </source>
</reference>
<evidence type="ECO:0000313" key="6">
    <source>
        <dbReference type="Proteomes" id="UP000027586"/>
    </source>
</evidence>
<dbReference type="AlphaFoldDB" id="A0A068S4N6"/>
<sequence>MAQQGLPLTPLPPPTNTTAMNSLATVFRTAMRPLAGSSRLTSMQVMSFSSGARRFAEQPQTSRPDVGASSLFDNIKVEADTAEETTQKAVQKEYKWSSANMKTSPRKLNMLARQIRNMTVDEAIKQMEFSPKRTAKKIMHNLAFARKNAKDQFGMENLVVAQAWVGKGRYIKRIRPHGRGQFGIMHHPEAHIKFLLKEAPSNAEDKASRRNIRGWKESRKVWTPLKEDKPIYNPKAFYNW</sequence>
<evidence type="ECO:0000256" key="4">
    <source>
        <dbReference type="RuleBase" id="RU004005"/>
    </source>
</evidence>
<keyword evidence="6" id="KW-1185">Reference proteome</keyword>
<evidence type="ECO:0000256" key="2">
    <source>
        <dbReference type="ARBA" id="ARBA00022980"/>
    </source>
</evidence>
<keyword evidence="3 4" id="KW-0687">Ribonucleoprotein</keyword>
<dbReference type="SUPFAM" id="SSF54843">
    <property type="entry name" value="Ribosomal protein L22"/>
    <property type="match status" value="1"/>
</dbReference>
<dbReference type="STRING" id="1263082.A0A068S4N6"/>
<dbReference type="PANTHER" id="PTHR13501:SF8">
    <property type="entry name" value="LARGE RIBOSOMAL SUBUNIT PROTEIN UL22M"/>
    <property type="match status" value="1"/>
</dbReference>
<proteinExistence type="inferred from homology"/>